<evidence type="ECO:0000313" key="13">
    <source>
        <dbReference type="Proteomes" id="UP000788153"/>
    </source>
</evidence>
<dbReference type="Gene3D" id="3.90.1150.10">
    <property type="entry name" value="Aspartate Aminotransferase, domain 1"/>
    <property type="match status" value="1"/>
</dbReference>
<keyword evidence="5 12" id="KW-0808">Transferase</keyword>
<proteinExistence type="inferred from homology"/>
<dbReference type="GO" id="GO:0031071">
    <property type="term" value="F:cysteine desulfurase activity"/>
    <property type="evidence" value="ECO:0007669"/>
    <property type="project" value="UniProtKB-EC"/>
</dbReference>
<dbReference type="SUPFAM" id="SSF53383">
    <property type="entry name" value="PLP-dependent transferases"/>
    <property type="match status" value="1"/>
</dbReference>
<reference evidence="12 13" key="1">
    <citation type="submission" date="2020-03" db="EMBL/GenBank/DDBJ databases">
        <title>Genomic Encyclopedia of Type Strains, Phase IV (KMG-IV): sequencing the most valuable type-strain genomes for metagenomic binning, comparative biology and taxonomic classification.</title>
        <authorList>
            <person name="Goeker M."/>
        </authorList>
    </citation>
    <scope>NUCLEOTIDE SEQUENCE [LARGE SCALE GENOMIC DNA]</scope>
    <source>
        <strain evidence="12 13">DSM 22753</strain>
    </source>
</reference>
<dbReference type="Gene3D" id="3.40.640.10">
    <property type="entry name" value="Type I PLP-dependent aspartate aminotransferase-like (Major domain)"/>
    <property type="match status" value="1"/>
</dbReference>
<evidence type="ECO:0000256" key="7">
    <source>
        <dbReference type="ARBA" id="ARBA00022898"/>
    </source>
</evidence>
<dbReference type="PANTHER" id="PTHR11601">
    <property type="entry name" value="CYSTEINE DESULFURYLASE FAMILY MEMBER"/>
    <property type="match status" value="1"/>
</dbReference>
<evidence type="ECO:0000256" key="8">
    <source>
        <dbReference type="ARBA" id="ARBA00023004"/>
    </source>
</evidence>
<comment type="catalytic activity">
    <reaction evidence="10">
        <text>(sulfur carrier)-H + L-cysteine = (sulfur carrier)-SH + L-alanine</text>
        <dbReference type="Rhea" id="RHEA:43892"/>
        <dbReference type="Rhea" id="RHEA-COMP:14737"/>
        <dbReference type="Rhea" id="RHEA-COMP:14739"/>
        <dbReference type="ChEBI" id="CHEBI:29917"/>
        <dbReference type="ChEBI" id="CHEBI:35235"/>
        <dbReference type="ChEBI" id="CHEBI:57972"/>
        <dbReference type="ChEBI" id="CHEBI:64428"/>
        <dbReference type="EC" id="2.8.1.7"/>
    </reaction>
</comment>
<evidence type="ECO:0000256" key="2">
    <source>
        <dbReference type="ARBA" id="ARBA00003120"/>
    </source>
</evidence>
<evidence type="ECO:0000256" key="9">
    <source>
        <dbReference type="ARBA" id="ARBA00023014"/>
    </source>
</evidence>
<evidence type="ECO:0000256" key="5">
    <source>
        <dbReference type="ARBA" id="ARBA00022679"/>
    </source>
</evidence>
<comment type="function">
    <text evidence="2">Catalyzes the removal of elemental sulfur atoms from cysteine to produce alanine. Seems to participate in the biosynthesis of the nitrogenase metalloclusters by providing the inorganic sulfur required for the Fe-S core formation.</text>
</comment>
<keyword evidence="9" id="KW-0411">Iron-sulfur</keyword>
<comment type="similarity">
    <text evidence="3">Belongs to the class-V pyridoxal-phosphate-dependent aminotransferase family. NifS/IscS subfamily.</text>
</comment>
<gene>
    <name evidence="12" type="ORF">FHT01_002556</name>
</gene>
<evidence type="ECO:0000256" key="3">
    <source>
        <dbReference type="ARBA" id="ARBA00006490"/>
    </source>
</evidence>
<evidence type="ECO:0000313" key="12">
    <source>
        <dbReference type="EMBL" id="NIJ25014.1"/>
    </source>
</evidence>
<dbReference type="Pfam" id="PF00266">
    <property type="entry name" value="Aminotran_5"/>
    <property type="match status" value="1"/>
</dbReference>
<dbReference type="Proteomes" id="UP000788153">
    <property type="component" value="Unassembled WGS sequence"/>
</dbReference>
<dbReference type="InterPro" id="IPR015424">
    <property type="entry name" value="PyrdxlP-dep_Trfase"/>
</dbReference>
<name>A0ABX0U3E9_9SPHN</name>
<evidence type="ECO:0000256" key="1">
    <source>
        <dbReference type="ARBA" id="ARBA00001933"/>
    </source>
</evidence>
<keyword evidence="13" id="KW-1185">Reference proteome</keyword>
<evidence type="ECO:0000256" key="10">
    <source>
        <dbReference type="ARBA" id="ARBA00050776"/>
    </source>
</evidence>
<dbReference type="PANTHER" id="PTHR11601:SF34">
    <property type="entry name" value="CYSTEINE DESULFURASE"/>
    <property type="match status" value="1"/>
</dbReference>
<dbReference type="InterPro" id="IPR015421">
    <property type="entry name" value="PyrdxlP-dep_Trfase_major"/>
</dbReference>
<comment type="caution">
    <text evidence="12">The sequence shown here is derived from an EMBL/GenBank/DDBJ whole genome shotgun (WGS) entry which is preliminary data.</text>
</comment>
<dbReference type="PIRSF" id="PIRSF005572">
    <property type="entry name" value="NifS"/>
    <property type="match status" value="1"/>
</dbReference>
<evidence type="ECO:0000256" key="6">
    <source>
        <dbReference type="ARBA" id="ARBA00022723"/>
    </source>
</evidence>
<sequence length="369" mass="38324">MADRLYLDHAATTPMRPVARQALTDALTRWANPSSPHHEGRVARAALEDARTRVRSAYGWKGECIFTSGATEAIQIALARGDSEGCLVSSVEHDAVLRAATKADRLAVGGDGLVDLAALDVKLAEIGEEPLVAVQWGNNETGVLQPLAAIAERVHARSGLLVVDAAQMPVGWDDGDLPVDHADMIAVSGHKRGGPPGIGALFVRDLAHLRPSGGQERGYRGGTENVPGAIAFAAALCAPEDIEGMAELRAMLDQGVEAAGGTVIARASPRNPAIGSYRMPGTSAAAQLIRFDMAGIAVSAGAACSSGSMRPSHVLAQMGIDSAAAGEVVRVSFGLDTSEEDVERFVEQWSAIAHATRDAPTPDLGPTLA</sequence>
<protein>
    <recommendedName>
        <fullName evidence="4">Cysteine desulfurase</fullName>
    </recommendedName>
</protein>
<organism evidence="12 13">
    <name type="scientific">Sphingomonas japonica</name>
    <dbReference type="NCBI Taxonomy" id="511662"/>
    <lineage>
        <taxon>Bacteria</taxon>
        <taxon>Pseudomonadati</taxon>
        <taxon>Pseudomonadota</taxon>
        <taxon>Alphaproteobacteria</taxon>
        <taxon>Sphingomonadales</taxon>
        <taxon>Sphingomonadaceae</taxon>
        <taxon>Sphingomonas</taxon>
    </lineage>
</organism>
<feature type="domain" description="Aminotransferase class V" evidence="11">
    <location>
        <begin position="6"/>
        <end position="345"/>
    </location>
</feature>
<dbReference type="RefSeq" id="WP_140047485.1">
    <property type="nucleotide sequence ID" value="NZ_BAAAEV010000001.1"/>
</dbReference>
<dbReference type="InterPro" id="IPR016454">
    <property type="entry name" value="Cysteine_dSase"/>
</dbReference>
<keyword evidence="8" id="KW-0408">Iron</keyword>
<dbReference type="InterPro" id="IPR015422">
    <property type="entry name" value="PyrdxlP-dep_Trfase_small"/>
</dbReference>
<comment type="cofactor">
    <cofactor evidence="1">
        <name>pyridoxal 5'-phosphate</name>
        <dbReference type="ChEBI" id="CHEBI:597326"/>
    </cofactor>
</comment>
<keyword evidence="7" id="KW-0663">Pyridoxal phosphate</keyword>
<dbReference type="InterPro" id="IPR000192">
    <property type="entry name" value="Aminotrans_V_dom"/>
</dbReference>
<dbReference type="EMBL" id="JAASQP010000001">
    <property type="protein sequence ID" value="NIJ25014.1"/>
    <property type="molecule type" value="Genomic_DNA"/>
</dbReference>
<dbReference type="Gene3D" id="1.10.260.50">
    <property type="match status" value="1"/>
</dbReference>
<accession>A0ABX0U3E9</accession>
<evidence type="ECO:0000259" key="11">
    <source>
        <dbReference type="Pfam" id="PF00266"/>
    </source>
</evidence>
<keyword evidence="6" id="KW-0479">Metal-binding</keyword>
<evidence type="ECO:0000256" key="4">
    <source>
        <dbReference type="ARBA" id="ARBA00013558"/>
    </source>
</evidence>